<protein>
    <submittedName>
        <fullName evidence="5">Amidohydrolase</fullName>
    </submittedName>
</protein>
<keyword evidence="3" id="KW-0464">Manganese</keyword>
<dbReference type="STRING" id="1526.SAMN02910262_00852"/>
<dbReference type="PANTHER" id="PTHR11014:SF63">
    <property type="entry name" value="METALLOPEPTIDASE, PUTATIVE (AFU_ORTHOLOGUE AFUA_6G09600)-RELATED"/>
    <property type="match status" value="1"/>
</dbReference>
<accession>A0A1I0BUH9</accession>
<dbReference type="FunFam" id="3.30.70.360:FF:000014">
    <property type="entry name" value="N-acyl-L-amino acid amidohydrolase"/>
    <property type="match status" value="1"/>
</dbReference>
<dbReference type="OrthoDB" id="9776731at2"/>
<evidence type="ECO:0000313" key="5">
    <source>
        <dbReference type="EMBL" id="SET10716.1"/>
    </source>
</evidence>
<comment type="cofactor">
    <cofactor evidence="3">
        <name>Mn(2+)</name>
        <dbReference type="ChEBI" id="CHEBI:29035"/>
    </cofactor>
    <text evidence="3">The Mn(2+) ion enhances activity.</text>
</comment>
<dbReference type="InterPro" id="IPR036264">
    <property type="entry name" value="Bact_exopeptidase_dim_dom"/>
</dbReference>
<dbReference type="Gene3D" id="3.40.630.10">
    <property type="entry name" value="Zn peptidases"/>
    <property type="match status" value="1"/>
</dbReference>
<dbReference type="NCBIfam" id="TIGR01891">
    <property type="entry name" value="amidohydrolases"/>
    <property type="match status" value="1"/>
</dbReference>
<dbReference type="EMBL" id="FOIL01000005">
    <property type="protein sequence ID" value="SET10716.1"/>
    <property type="molecule type" value="Genomic_DNA"/>
</dbReference>
<reference evidence="5 6" key="1">
    <citation type="submission" date="2016-10" db="EMBL/GenBank/DDBJ databases">
        <authorList>
            <person name="de Groot N.N."/>
        </authorList>
    </citation>
    <scope>NUCLEOTIDE SEQUENCE [LARGE SCALE GENOMIC DNA]</scope>
    <source>
        <strain evidence="5 6">KH1P1</strain>
    </source>
</reference>
<feature type="binding site" evidence="3">
    <location>
        <position position="140"/>
    </location>
    <ligand>
        <name>Mn(2+)</name>
        <dbReference type="ChEBI" id="CHEBI:29035"/>
        <label>2</label>
    </ligand>
</feature>
<keyword evidence="6" id="KW-1185">Reference proteome</keyword>
<evidence type="ECO:0000256" key="1">
    <source>
        <dbReference type="ARBA" id="ARBA00006153"/>
    </source>
</evidence>
<dbReference type="GO" id="GO:0046872">
    <property type="term" value="F:metal ion binding"/>
    <property type="evidence" value="ECO:0007669"/>
    <property type="project" value="UniProtKB-KW"/>
</dbReference>
<feature type="binding site" evidence="3">
    <location>
        <position position="166"/>
    </location>
    <ligand>
        <name>Mn(2+)</name>
        <dbReference type="ChEBI" id="CHEBI:29035"/>
        <label>2</label>
    </ligand>
</feature>
<organism evidence="5 6">
    <name type="scientific">[Clostridium] aminophilum</name>
    <dbReference type="NCBI Taxonomy" id="1526"/>
    <lineage>
        <taxon>Bacteria</taxon>
        <taxon>Bacillati</taxon>
        <taxon>Bacillota</taxon>
        <taxon>Clostridia</taxon>
        <taxon>Lachnospirales</taxon>
        <taxon>Lachnospiraceae</taxon>
    </lineage>
</organism>
<proteinExistence type="inferred from homology"/>
<dbReference type="PANTHER" id="PTHR11014">
    <property type="entry name" value="PEPTIDASE M20 FAMILY MEMBER"/>
    <property type="match status" value="1"/>
</dbReference>
<dbReference type="InterPro" id="IPR017439">
    <property type="entry name" value="Amidohydrolase"/>
</dbReference>
<sequence>MKERLLEEAKHIEPELIRIRRAFHEEPEISRHEVKTAEKIRKELEAIGGFKIRTGVAGNGILADLDGGKPGKKIALRADMDALSIQEETGLPFASKNDGVMHACGHDNHMTCLLGAAMILKKYQSELPGSVRLIFQPAEELSPTGGSRAMISEGALEDVDAVFGLHVFPDCTAGKIAVKVGPQMAASDHFSIQITGASSHGAMPHQGKDALLAGAQFVTAVQNIVSRNTDPLEPCVVTIGIMKAGTRYNIVPGECYLEGTVRTYSPEVRATAKRRLREVLDGICLAMGCRGELNYEDGYCALRNDPVKTEYMHGVIRDLFGAENDLTPEKPAMTAEDFAFYLEEKPGAFAWLGTQAEDDPEVWPLHSSRYKANEAVLWRGAAFLAGLVMESGSMK</sequence>
<dbReference type="InterPro" id="IPR011650">
    <property type="entry name" value="Peptidase_M20_dimer"/>
</dbReference>
<dbReference type="InterPro" id="IPR002933">
    <property type="entry name" value="Peptidase_M20"/>
</dbReference>
<dbReference type="AlphaFoldDB" id="A0A1I0BUH9"/>
<evidence type="ECO:0000256" key="3">
    <source>
        <dbReference type="PIRSR" id="PIRSR005962-1"/>
    </source>
</evidence>
<dbReference type="Pfam" id="PF01546">
    <property type="entry name" value="Peptidase_M20"/>
    <property type="match status" value="1"/>
</dbReference>
<dbReference type="eggNOG" id="COG1473">
    <property type="taxonomic scope" value="Bacteria"/>
</dbReference>
<evidence type="ECO:0000313" key="6">
    <source>
        <dbReference type="Proteomes" id="UP000199820"/>
    </source>
</evidence>
<evidence type="ECO:0000256" key="2">
    <source>
        <dbReference type="ARBA" id="ARBA00022801"/>
    </source>
</evidence>
<dbReference type="SUPFAM" id="SSF53187">
    <property type="entry name" value="Zn-dependent exopeptidases"/>
    <property type="match status" value="1"/>
</dbReference>
<feature type="domain" description="Peptidase M20 dimerisation" evidence="4">
    <location>
        <begin position="190"/>
        <end position="281"/>
    </location>
</feature>
<keyword evidence="3" id="KW-0479">Metal-binding</keyword>
<dbReference type="Gene3D" id="3.30.70.360">
    <property type="match status" value="1"/>
</dbReference>
<keyword evidence="2 5" id="KW-0378">Hydrolase</keyword>
<dbReference type="Pfam" id="PF07687">
    <property type="entry name" value="M20_dimer"/>
    <property type="match status" value="1"/>
</dbReference>
<feature type="binding site" evidence="3">
    <location>
        <position position="106"/>
    </location>
    <ligand>
        <name>Mn(2+)</name>
        <dbReference type="ChEBI" id="CHEBI:29035"/>
        <label>2</label>
    </ligand>
</feature>
<name>A0A1I0BUH9_9FIRM</name>
<gene>
    <name evidence="5" type="ORF">SAMN04487771_100542</name>
</gene>
<dbReference type="PIRSF" id="PIRSF005962">
    <property type="entry name" value="Pept_M20D_amidohydro"/>
    <property type="match status" value="1"/>
</dbReference>
<evidence type="ECO:0000259" key="4">
    <source>
        <dbReference type="Pfam" id="PF07687"/>
    </source>
</evidence>
<feature type="binding site" evidence="3">
    <location>
        <position position="104"/>
    </location>
    <ligand>
        <name>Mn(2+)</name>
        <dbReference type="ChEBI" id="CHEBI:29035"/>
        <label>2</label>
    </ligand>
</feature>
<dbReference type="SUPFAM" id="SSF55031">
    <property type="entry name" value="Bacterial exopeptidase dimerisation domain"/>
    <property type="match status" value="1"/>
</dbReference>
<dbReference type="Proteomes" id="UP000199820">
    <property type="component" value="Unassembled WGS sequence"/>
</dbReference>
<feature type="binding site" evidence="3">
    <location>
        <position position="366"/>
    </location>
    <ligand>
        <name>Mn(2+)</name>
        <dbReference type="ChEBI" id="CHEBI:29035"/>
        <label>2</label>
    </ligand>
</feature>
<comment type="similarity">
    <text evidence="1">Belongs to the peptidase M20 family.</text>
</comment>
<dbReference type="GO" id="GO:0016787">
    <property type="term" value="F:hydrolase activity"/>
    <property type="evidence" value="ECO:0007669"/>
    <property type="project" value="UniProtKB-KW"/>
</dbReference>
<dbReference type="RefSeq" id="WP_074648605.1">
    <property type="nucleotide sequence ID" value="NZ_FOIL01000005.1"/>
</dbReference>